<keyword evidence="1" id="KW-0472">Membrane</keyword>
<protein>
    <submittedName>
        <fullName evidence="2">DUF2818 family protein</fullName>
    </submittedName>
</protein>
<gene>
    <name evidence="2" type="ORF">ORY91_001575</name>
    <name evidence="3" type="ORF">V9W64_05535</name>
</gene>
<evidence type="ECO:0000256" key="1">
    <source>
        <dbReference type="SAM" id="Phobius"/>
    </source>
</evidence>
<dbReference type="Proteomes" id="UP001149607">
    <property type="component" value="Chromosome"/>
</dbReference>
<dbReference type="EMBL" id="JAPQFL010000004">
    <property type="protein sequence ID" value="MDD9328157.1"/>
    <property type="molecule type" value="Genomic_DNA"/>
</dbReference>
<evidence type="ECO:0000313" key="3">
    <source>
        <dbReference type="EMBL" id="WWY02208.1"/>
    </source>
</evidence>
<dbReference type="InterPro" id="IPR016768">
    <property type="entry name" value="UCP019883"/>
</dbReference>
<feature type="transmembrane region" description="Helical" evidence="1">
    <location>
        <begin position="69"/>
        <end position="93"/>
    </location>
</feature>
<dbReference type="RefSeq" id="WP_274585263.1">
    <property type="nucleotide sequence ID" value="NZ_CP146598.1"/>
</dbReference>
<dbReference type="AlphaFoldDB" id="A0A9X4E6B1"/>
<dbReference type="PIRSF" id="PIRSF019883">
    <property type="entry name" value="UCP019883"/>
    <property type="match status" value="1"/>
</dbReference>
<feature type="transmembrane region" description="Helical" evidence="1">
    <location>
        <begin position="6"/>
        <end position="27"/>
    </location>
</feature>
<evidence type="ECO:0000313" key="2">
    <source>
        <dbReference type="EMBL" id="MDD9328157.1"/>
    </source>
</evidence>
<organism evidence="2">
    <name type="scientific">Neisseria leonii</name>
    <dbReference type="NCBI Taxonomy" id="2995413"/>
    <lineage>
        <taxon>Bacteria</taxon>
        <taxon>Pseudomonadati</taxon>
        <taxon>Pseudomonadota</taxon>
        <taxon>Betaproteobacteria</taxon>
        <taxon>Neisseriales</taxon>
        <taxon>Neisseriaceae</taxon>
        <taxon>Neisseria</taxon>
    </lineage>
</organism>
<keyword evidence="4" id="KW-1185">Reference proteome</keyword>
<evidence type="ECO:0000313" key="4">
    <source>
        <dbReference type="Proteomes" id="UP001149607"/>
    </source>
</evidence>
<keyword evidence="1" id="KW-0812">Transmembrane</keyword>
<dbReference type="EMBL" id="CP146598">
    <property type="protein sequence ID" value="WWY02208.1"/>
    <property type="molecule type" value="Genomic_DNA"/>
</dbReference>
<keyword evidence="1" id="KW-1133">Transmembrane helix</keyword>
<accession>A0A9X4E6B1</accession>
<feature type="transmembrane region" description="Helical" evidence="1">
    <location>
        <begin position="39"/>
        <end position="57"/>
    </location>
</feature>
<name>A0A9X4E6B1_9NEIS</name>
<reference evidence="2" key="1">
    <citation type="submission" date="2022-10" db="EMBL/GenBank/DDBJ databases">
        <authorList>
            <person name="Boutroux M."/>
        </authorList>
    </citation>
    <scope>NUCLEOTIDE SEQUENCE</scope>
    <source>
        <strain evidence="2">51.81</strain>
    </source>
</reference>
<dbReference type="Pfam" id="PF10993">
    <property type="entry name" value="DUF2818"/>
    <property type="match status" value="1"/>
</dbReference>
<reference evidence="3" key="2">
    <citation type="submission" date="2024-02" db="EMBL/GenBank/DDBJ databases">
        <title>Neisseria leonii sp. nov.</title>
        <authorList>
            <person name="Boutroux M."/>
            <person name="Favre-Rochex S."/>
            <person name="Gorgette O."/>
            <person name="Touak G."/>
            <person name="Muhle E."/>
            <person name="Chesneau O."/>
            <person name="Clermont D."/>
            <person name="Rahi P."/>
        </authorList>
    </citation>
    <scope>NUCLEOTIDE SEQUENCE</scope>
    <source>
        <strain evidence="3">51.81</strain>
    </source>
</reference>
<sequence length="99" mass="11435">MTAPMYILIVLALIFANLPFVVPRWFGVVPLAEKRFVHHLAELAAGYALMAALAYLLENRAGSVYPKIWEFFVITVCLYLVAAFPGFVWRYFWQVKHKQ</sequence>
<proteinExistence type="predicted"/>